<comment type="caution">
    <text evidence="1">The sequence shown here is derived from an EMBL/GenBank/DDBJ whole genome shotgun (WGS) entry which is preliminary data.</text>
</comment>
<dbReference type="Proteomes" id="UP000276223">
    <property type="component" value="Unassembled WGS sequence"/>
</dbReference>
<dbReference type="EMBL" id="RJVA01000011">
    <property type="protein sequence ID" value="ROQ93300.1"/>
    <property type="molecule type" value="Genomic_DNA"/>
</dbReference>
<gene>
    <name evidence="1" type="ORF">EDC27_1314</name>
</gene>
<evidence type="ECO:0000313" key="1">
    <source>
        <dbReference type="EMBL" id="ROQ93300.1"/>
    </source>
</evidence>
<name>A0A3N1UX86_9BACT</name>
<organism evidence="1 2">
    <name type="scientific">Desulfosoma caldarium</name>
    <dbReference type="NCBI Taxonomy" id="610254"/>
    <lineage>
        <taxon>Bacteria</taxon>
        <taxon>Pseudomonadati</taxon>
        <taxon>Thermodesulfobacteriota</taxon>
        <taxon>Syntrophobacteria</taxon>
        <taxon>Syntrophobacterales</taxon>
        <taxon>Syntrophobacteraceae</taxon>
        <taxon>Desulfosoma</taxon>
    </lineage>
</organism>
<accession>A0A3N1UX86</accession>
<reference evidence="1 2" key="1">
    <citation type="submission" date="2018-11" db="EMBL/GenBank/DDBJ databases">
        <title>Genomic Encyclopedia of Type Strains, Phase IV (KMG-IV): sequencing the most valuable type-strain genomes for metagenomic binning, comparative biology and taxonomic classification.</title>
        <authorList>
            <person name="Goeker M."/>
        </authorList>
    </citation>
    <scope>NUCLEOTIDE SEQUENCE [LARGE SCALE GENOMIC DNA]</scope>
    <source>
        <strain evidence="1 2">DSM 22027</strain>
    </source>
</reference>
<keyword evidence="2" id="KW-1185">Reference proteome</keyword>
<proteinExistence type="predicted"/>
<dbReference type="AlphaFoldDB" id="A0A3N1UX86"/>
<sequence length="500" mass="56936">MEVEGTLDGPARHQQLDALVHEWHRNAKTDPKDKGKSFAHGMATWPSVSPRTRARVDALVHTWKTLDLQVVSCHFPSGHALETCPKYLFTLGTLPKPTPLLCAAFNSRKGKHTCRRDSWVEALRQAFDQNANQPVGWVSSLGTPVYDLTSCWAHRQRKLVVLVAIPSRTRPAVPEGLGYFPSLKPSWILCCLPGRPACSPARYAVCRDRLVAAIADQFFVLAVRREGNLFQVLSDELKTQSKPTWVFCSAQESPETEGNRALLHSFSHCTPLRLGKVASFAHGHRREPLQDAPHTLPFTESGFLYHYTRSCPGPWPGQTRCEWAEDLLQNRPWADHTALDTLWHILWERRLRASGRLIRQGIPVVSWTQVAPLNLSRLTRWNPALIRWTFEPYGVAVRKDVLKRLGAKPVIYASDKDFAKIAPKDRFRFQLHRPGQVSWKVEKEWRLPRDLLLDALAPDTWWAFVPTAQEARQLEENLGYPCRIVPLTAFSTTSSDRRKR</sequence>
<evidence type="ECO:0000313" key="2">
    <source>
        <dbReference type="Proteomes" id="UP000276223"/>
    </source>
</evidence>
<protein>
    <submittedName>
        <fullName evidence="1">Uncharacterized protein</fullName>
    </submittedName>
</protein>